<dbReference type="EMBL" id="JAACJL010000030">
    <property type="protein sequence ID" value="KAF4617621.1"/>
    <property type="molecule type" value="Genomic_DNA"/>
</dbReference>
<evidence type="ECO:0008006" key="3">
    <source>
        <dbReference type="Google" id="ProtNLM"/>
    </source>
</evidence>
<dbReference type="AlphaFoldDB" id="A0A8H4VNZ1"/>
<proteinExistence type="predicted"/>
<protein>
    <recommendedName>
        <fullName evidence="3">F-box domain-containing protein</fullName>
    </recommendedName>
</protein>
<gene>
    <name evidence="1" type="ORF">D9613_006213</name>
</gene>
<organism evidence="1 2">
    <name type="scientific">Agrocybe pediades</name>
    <dbReference type="NCBI Taxonomy" id="84607"/>
    <lineage>
        <taxon>Eukaryota</taxon>
        <taxon>Fungi</taxon>
        <taxon>Dikarya</taxon>
        <taxon>Basidiomycota</taxon>
        <taxon>Agaricomycotina</taxon>
        <taxon>Agaricomycetes</taxon>
        <taxon>Agaricomycetidae</taxon>
        <taxon>Agaricales</taxon>
        <taxon>Agaricineae</taxon>
        <taxon>Strophariaceae</taxon>
        <taxon>Agrocybe</taxon>
    </lineage>
</organism>
<keyword evidence="2" id="KW-1185">Reference proteome</keyword>
<accession>A0A8H4VNZ1</accession>
<dbReference type="Gene3D" id="1.20.1280.50">
    <property type="match status" value="1"/>
</dbReference>
<comment type="caution">
    <text evidence="1">The sequence shown here is derived from an EMBL/GenBank/DDBJ whole genome shotgun (WGS) entry which is preliminary data.</text>
</comment>
<sequence>MFASQPFKEHGRPPITRLHEEILYMIFLENSTDLDDGFRLIHARSTSQVCQQWRRLLLNSPSIWARLIDLDDLREARPAWVQEVMTRSQNCPLWITGPIHVYRPSPFRQNFFLNLISEHWDRIEILHVSDDWDDPGKNLSVDGQDQAGYWHRLFNRPAPLLKEFAFRYTRRAGLTRRVVQALSPSPLLNGNAPALRMFGIHRNGSASRRPDRFIMDMPSSWLSKLRSFTLQQDLDLSQLLGLLRLTPLLEKLKVTRFAASAADSLQWQESPVSLPRLSSLRLEDWETADVVIFLESISPSAGCCLDIFKPPKSNNPLPLHQEVITRAQHLFMRYIQEYFENRPVKNLFLSYNDQYIEVFEMPSYALRPYPPSFSLSIPNGSEDNSWILQSLFTSRTFANVMAIDLRDWEKGMPYAPSAFSSAKTLDLRIADLEPLSKYLEEASDPLLPELHSLKLHGLELGSEYGVALHNILEQRRQISRQISVLDLSQIGGISCNLDGLDEFAGLSVVLPISMSESEERYVCGTGHPELLRFGDPRYYEPVQPRLRRIPRPFARNSTYGWSCRI</sequence>
<evidence type="ECO:0000313" key="1">
    <source>
        <dbReference type="EMBL" id="KAF4617621.1"/>
    </source>
</evidence>
<name>A0A8H4VNZ1_9AGAR</name>
<dbReference type="Proteomes" id="UP000521872">
    <property type="component" value="Unassembled WGS sequence"/>
</dbReference>
<reference evidence="1 2" key="1">
    <citation type="submission" date="2019-12" db="EMBL/GenBank/DDBJ databases">
        <authorList>
            <person name="Floudas D."/>
            <person name="Bentzer J."/>
            <person name="Ahren D."/>
            <person name="Johansson T."/>
            <person name="Persson P."/>
            <person name="Tunlid A."/>
        </authorList>
    </citation>
    <scope>NUCLEOTIDE SEQUENCE [LARGE SCALE GENOMIC DNA]</scope>
    <source>
        <strain evidence="1 2">CBS 102.39</strain>
    </source>
</reference>
<evidence type="ECO:0000313" key="2">
    <source>
        <dbReference type="Proteomes" id="UP000521872"/>
    </source>
</evidence>